<keyword evidence="2 5" id="KW-0812">Transmembrane</keyword>
<keyword evidence="4 5" id="KW-0472">Membrane</keyword>
<sequence>MDLALNYKELFHRVMLLLSSPTKAWEEISHEDRRKVLAAFVYPLIGLCGLSVFVGTFLGNETGVAAFQVAMTRCCALFVSLFGGFFLAAYAINQLGKQLLHREDQYELSQQFVGYSMVMVFVLDFIGGLMSISILHGILQIYTVFVVYEGARQLMRVDKYQLTRYALIATLIIVVCPALINFLFTKLSATLN</sequence>
<feature type="transmembrane region" description="Helical" evidence="5">
    <location>
        <begin position="36"/>
        <end position="58"/>
    </location>
</feature>
<feature type="transmembrane region" description="Helical" evidence="5">
    <location>
        <begin position="70"/>
        <end position="92"/>
    </location>
</feature>
<protein>
    <submittedName>
        <fullName evidence="7">Membrane protein containing DUF1282</fullName>
    </submittedName>
</protein>
<comment type="caution">
    <text evidence="7">The sequence shown here is derived from an EMBL/GenBank/DDBJ whole genome shotgun (WGS) entry which is preliminary data.</text>
</comment>
<gene>
    <name evidence="7" type="ORF">EVA_15243</name>
</gene>
<dbReference type="InterPro" id="IPR006977">
    <property type="entry name" value="Yip1_dom"/>
</dbReference>
<reference evidence="7" key="1">
    <citation type="journal article" date="2012" name="PLoS ONE">
        <title>Gene sets for utilization of primary and secondary nutrition supplies in the distal gut of endangered iberian lynx.</title>
        <authorList>
            <person name="Alcaide M."/>
            <person name="Messina E."/>
            <person name="Richter M."/>
            <person name="Bargiela R."/>
            <person name="Peplies J."/>
            <person name="Huws S.A."/>
            <person name="Newbold C.J."/>
            <person name="Golyshin P.N."/>
            <person name="Simon M.A."/>
            <person name="Lopez G."/>
            <person name="Yakimov M.M."/>
            <person name="Ferrer M."/>
        </authorList>
    </citation>
    <scope>NUCLEOTIDE SEQUENCE</scope>
</reference>
<feature type="transmembrane region" description="Helical" evidence="5">
    <location>
        <begin position="165"/>
        <end position="184"/>
    </location>
</feature>
<dbReference type="GO" id="GO:0016020">
    <property type="term" value="C:membrane"/>
    <property type="evidence" value="ECO:0007669"/>
    <property type="project" value="UniProtKB-SubCell"/>
</dbReference>
<comment type="subcellular location">
    <subcellularLocation>
        <location evidence="1">Membrane</location>
        <topology evidence="1">Multi-pass membrane protein</topology>
    </subcellularLocation>
</comment>
<dbReference type="EMBL" id="AMCI01005171">
    <property type="protein sequence ID" value="EJW96663.1"/>
    <property type="molecule type" value="Genomic_DNA"/>
</dbReference>
<accession>J9FQA6</accession>
<evidence type="ECO:0000256" key="5">
    <source>
        <dbReference type="SAM" id="Phobius"/>
    </source>
</evidence>
<feature type="domain" description="Yip1" evidence="6">
    <location>
        <begin position="17"/>
        <end position="176"/>
    </location>
</feature>
<feature type="transmembrane region" description="Helical" evidence="5">
    <location>
        <begin position="112"/>
        <end position="145"/>
    </location>
</feature>
<evidence type="ECO:0000313" key="7">
    <source>
        <dbReference type="EMBL" id="EJW96663.1"/>
    </source>
</evidence>
<evidence type="ECO:0000256" key="3">
    <source>
        <dbReference type="ARBA" id="ARBA00022989"/>
    </source>
</evidence>
<evidence type="ECO:0000256" key="1">
    <source>
        <dbReference type="ARBA" id="ARBA00004141"/>
    </source>
</evidence>
<evidence type="ECO:0000256" key="4">
    <source>
        <dbReference type="ARBA" id="ARBA00023136"/>
    </source>
</evidence>
<organism evidence="7">
    <name type="scientific">gut metagenome</name>
    <dbReference type="NCBI Taxonomy" id="749906"/>
    <lineage>
        <taxon>unclassified sequences</taxon>
        <taxon>metagenomes</taxon>
        <taxon>organismal metagenomes</taxon>
    </lineage>
</organism>
<evidence type="ECO:0000259" key="6">
    <source>
        <dbReference type="Pfam" id="PF04893"/>
    </source>
</evidence>
<evidence type="ECO:0000256" key="2">
    <source>
        <dbReference type="ARBA" id="ARBA00022692"/>
    </source>
</evidence>
<dbReference type="AlphaFoldDB" id="J9FQA6"/>
<dbReference type="Pfam" id="PF04893">
    <property type="entry name" value="Yip1"/>
    <property type="match status" value="1"/>
</dbReference>
<keyword evidence="3 5" id="KW-1133">Transmembrane helix</keyword>
<proteinExistence type="predicted"/>
<name>J9FQA6_9ZZZZ</name>